<evidence type="ECO:0000313" key="2">
    <source>
        <dbReference type="EMBL" id="KAE8321389.1"/>
    </source>
</evidence>
<accession>A0A5N6WNK1</accession>
<sequence length="88" mass="9455">MGDTEGPVINAMKDALSRLGISLEEAQYGPSPSEVFPSWYIVLATTSADIDEVDLRNALDEVWAAMASQPEDSVPAADIQVDDQDAED</sequence>
<protein>
    <recommendedName>
        <fullName evidence="4">ACT domain-containing protein</fullName>
    </recommendedName>
</protein>
<reference evidence="3" key="1">
    <citation type="submission" date="2019-04" db="EMBL/GenBank/DDBJ databases">
        <title>Friends and foes A comparative genomics studyof 23 Aspergillus species from section Flavi.</title>
        <authorList>
            <consortium name="DOE Joint Genome Institute"/>
            <person name="Kjaerbolling I."/>
            <person name="Vesth T."/>
            <person name="Frisvad J.C."/>
            <person name="Nybo J.L."/>
            <person name="Theobald S."/>
            <person name="Kildgaard S."/>
            <person name="Isbrandt T."/>
            <person name="Kuo A."/>
            <person name="Sato A."/>
            <person name="Lyhne E.K."/>
            <person name="Kogle M.E."/>
            <person name="Wiebenga A."/>
            <person name="Kun R.S."/>
            <person name="Lubbers R.J."/>
            <person name="Makela M.R."/>
            <person name="Barry K."/>
            <person name="Chovatia M."/>
            <person name="Clum A."/>
            <person name="Daum C."/>
            <person name="Haridas S."/>
            <person name="He G."/>
            <person name="LaButti K."/>
            <person name="Lipzen A."/>
            <person name="Mondo S."/>
            <person name="Riley R."/>
            <person name="Salamov A."/>
            <person name="Simmons B.A."/>
            <person name="Magnuson J.K."/>
            <person name="Henrissat B."/>
            <person name="Mortensen U.H."/>
            <person name="Larsen T.O."/>
            <person name="Devries R.P."/>
            <person name="Grigoriev I.V."/>
            <person name="Machida M."/>
            <person name="Baker S.E."/>
            <person name="Andersen M.R."/>
        </authorList>
    </citation>
    <scope>NUCLEOTIDE SEQUENCE [LARGE SCALE GENOMIC DNA]</scope>
    <source>
        <strain evidence="3">CBS 130017</strain>
    </source>
</reference>
<dbReference type="Proteomes" id="UP000325945">
    <property type="component" value="Unassembled WGS sequence"/>
</dbReference>
<feature type="region of interest" description="Disordered" evidence="1">
    <location>
        <begin position="69"/>
        <end position="88"/>
    </location>
</feature>
<proteinExistence type="predicted"/>
<dbReference type="AlphaFoldDB" id="A0A5N6WNK1"/>
<gene>
    <name evidence="2" type="ORF">BDV39DRAFT_210788</name>
</gene>
<evidence type="ECO:0000256" key="1">
    <source>
        <dbReference type="SAM" id="MobiDB-lite"/>
    </source>
</evidence>
<evidence type="ECO:0000313" key="3">
    <source>
        <dbReference type="Proteomes" id="UP000325945"/>
    </source>
</evidence>
<dbReference type="EMBL" id="ML741871">
    <property type="protein sequence ID" value="KAE8321389.1"/>
    <property type="molecule type" value="Genomic_DNA"/>
</dbReference>
<evidence type="ECO:0008006" key="4">
    <source>
        <dbReference type="Google" id="ProtNLM"/>
    </source>
</evidence>
<name>A0A5N6WNK1_9EURO</name>
<organism evidence="2 3">
    <name type="scientific">Aspergillus sergii</name>
    <dbReference type="NCBI Taxonomy" id="1034303"/>
    <lineage>
        <taxon>Eukaryota</taxon>
        <taxon>Fungi</taxon>
        <taxon>Dikarya</taxon>
        <taxon>Ascomycota</taxon>
        <taxon>Pezizomycotina</taxon>
        <taxon>Eurotiomycetes</taxon>
        <taxon>Eurotiomycetidae</taxon>
        <taxon>Eurotiales</taxon>
        <taxon>Aspergillaceae</taxon>
        <taxon>Aspergillus</taxon>
        <taxon>Aspergillus subgen. Circumdati</taxon>
    </lineage>
</organism>
<keyword evidence="3" id="KW-1185">Reference proteome</keyword>